<dbReference type="AlphaFoldDB" id="A0A930DYR2"/>
<keyword evidence="2" id="KW-0067">ATP-binding</keyword>
<proteinExistence type="predicted"/>
<dbReference type="Proteomes" id="UP000780721">
    <property type="component" value="Unassembled WGS sequence"/>
</dbReference>
<organism evidence="2 3">
    <name type="scientific">Oribacterium sinus</name>
    <dbReference type="NCBI Taxonomy" id="237576"/>
    <lineage>
        <taxon>Bacteria</taxon>
        <taxon>Bacillati</taxon>
        <taxon>Bacillota</taxon>
        <taxon>Clostridia</taxon>
        <taxon>Lachnospirales</taxon>
        <taxon>Lachnospiraceae</taxon>
        <taxon>Oribacterium</taxon>
    </lineage>
</organism>
<dbReference type="InterPro" id="IPR003959">
    <property type="entry name" value="ATPase_AAA_core"/>
</dbReference>
<dbReference type="GO" id="GO:0005524">
    <property type="term" value="F:ATP binding"/>
    <property type="evidence" value="ECO:0007669"/>
    <property type="project" value="UniProtKB-KW"/>
</dbReference>
<reference evidence="2" key="1">
    <citation type="submission" date="2020-04" db="EMBL/GenBank/DDBJ databases">
        <title>Deep metagenomics examines the oral microbiome during advanced dental caries in children, revealing novel taxa and co-occurrences with host molecules.</title>
        <authorList>
            <person name="Baker J.L."/>
            <person name="Morton J.T."/>
            <person name="Dinis M."/>
            <person name="Alvarez R."/>
            <person name="Tran N.C."/>
            <person name="Knight R."/>
            <person name="Edlund A."/>
        </authorList>
    </citation>
    <scope>NUCLEOTIDE SEQUENCE</scope>
    <source>
        <strain evidence="2">JCVI_48_bin.5</strain>
    </source>
</reference>
<feature type="non-terminal residue" evidence="2">
    <location>
        <position position="1"/>
    </location>
</feature>
<dbReference type="SUPFAM" id="SSF52540">
    <property type="entry name" value="P-loop containing nucleoside triphosphate hydrolases"/>
    <property type="match status" value="1"/>
</dbReference>
<name>A0A930DYR2_9FIRM</name>
<dbReference type="PANTHER" id="PTHR40396">
    <property type="entry name" value="ATPASE-LIKE PROTEIN"/>
    <property type="match status" value="1"/>
</dbReference>
<sequence>AENQLFFSVACTMNDAACVSAMQWFRNEVYFSRDYSDIPGQILEYAEDKLMLKAISDYAKAADLGILDVQFEINNQEVRSDGPLPTDIPEDFKTELSQFIRALSETSSDGTISLQLQEVSAQASHQGVKKDGKKDNFYLDLSDESDGTRKLMALAPAIESALRAGGVLLVDELEKELHPQLVNFVVAKFQSKDSNKNGAQLIFTTHNTELLNLEYLRKDQIYFADKQNNDGSSELYSISEFSTRTSDNIRKAYLVGKYGATPNIEIEEVE</sequence>
<evidence type="ECO:0000259" key="1">
    <source>
        <dbReference type="Pfam" id="PF13304"/>
    </source>
</evidence>
<gene>
    <name evidence="2" type="ORF">HXM91_08000</name>
</gene>
<evidence type="ECO:0000313" key="3">
    <source>
        <dbReference type="Proteomes" id="UP000780721"/>
    </source>
</evidence>
<dbReference type="EMBL" id="JABZRB010000261">
    <property type="protein sequence ID" value="MBF1305772.1"/>
    <property type="molecule type" value="Genomic_DNA"/>
</dbReference>
<dbReference type="GO" id="GO:0016887">
    <property type="term" value="F:ATP hydrolysis activity"/>
    <property type="evidence" value="ECO:0007669"/>
    <property type="project" value="InterPro"/>
</dbReference>
<comment type="caution">
    <text evidence="2">The sequence shown here is derived from an EMBL/GenBank/DDBJ whole genome shotgun (WGS) entry which is preliminary data.</text>
</comment>
<dbReference type="PANTHER" id="PTHR40396:SF1">
    <property type="entry name" value="ATPASE AAA-TYPE CORE DOMAIN-CONTAINING PROTEIN"/>
    <property type="match status" value="1"/>
</dbReference>
<protein>
    <submittedName>
        <fullName evidence="2">ATP-binding protein</fullName>
    </submittedName>
</protein>
<accession>A0A930DYR2</accession>
<dbReference type="Pfam" id="PF13304">
    <property type="entry name" value="AAA_21"/>
    <property type="match status" value="1"/>
</dbReference>
<dbReference type="Gene3D" id="3.40.50.300">
    <property type="entry name" value="P-loop containing nucleotide triphosphate hydrolases"/>
    <property type="match status" value="1"/>
</dbReference>
<evidence type="ECO:0000313" key="2">
    <source>
        <dbReference type="EMBL" id="MBF1305772.1"/>
    </source>
</evidence>
<feature type="domain" description="ATPase AAA-type core" evidence="1">
    <location>
        <begin position="42"/>
        <end position="212"/>
    </location>
</feature>
<dbReference type="InterPro" id="IPR027417">
    <property type="entry name" value="P-loop_NTPase"/>
</dbReference>
<keyword evidence="2" id="KW-0547">Nucleotide-binding</keyword>